<organism evidence="3 4">
    <name type="scientific">Salinomyces thailandicus</name>
    <dbReference type="NCBI Taxonomy" id="706561"/>
    <lineage>
        <taxon>Eukaryota</taxon>
        <taxon>Fungi</taxon>
        <taxon>Dikarya</taxon>
        <taxon>Ascomycota</taxon>
        <taxon>Pezizomycotina</taxon>
        <taxon>Dothideomycetes</taxon>
        <taxon>Dothideomycetidae</taxon>
        <taxon>Mycosphaerellales</taxon>
        <taxon>Teratosphaeriaceae</taxon>
        <taxon>Salinomyces</taxon>
    </lineage>
</organism>
<dbReference type="EMBL" id="NAJL01000008">
    <property type="protein sequence ID" value="TKA31341.1"/>
    <property type="molecule type" value="Genomic_DNA"/>
</dbReference>
<evidence type="ECO:0000256" key="2">
    <source>
        <dbReference type="SAM" id="MobiDB-lite"/>
    </source>
</evidence>
<reference evidence="3 4" key="1">
    <citation type="submission" date="2017-03" db="EMBL/GenBank/DDBJ databases">
        <title>Genomes of endolithic fungi from Antarctica.</title>
        <authorList>
            <person name="Coleine C."/>
            <person name="Masonjones S."/>
            <person name="Stajich J.E."/>
        </authorList>
    </citation>
    <scope>NUCLEOTIDE SEQUENCE [LARGE SCALE GENOMIC DNA]</scope>
    <source>
        <strain evidence="3 4">CCFEE 6315</strain>
    </source>
</reference>
<feature type="region of interest" description="Disordered" evidence="2">
    <location>
        <begin position="63"/>
        <end position="83"/>
    </location>
</feature>
<feature type="compositionally biased region" description="Polar residues" evidence="2">
    <location>
        <begin position="365"/>
        <end position="384"/>
    </location>
</feature>
<dbReference type="Proteomes" id="UP000308549">
    <property type="component" value="Unassembled WGS sequence"/>
</dbReference>
<evidence type="ECO:0000256" key="1">
    <source>
        <dbReference type="SAM" id="Coils"/>
    </source>
</evidence>
<evidence type="ECO:0000313" key="3">
    <source>
        <dbReference type="EMBL" id="TKA31341.1"/>
    </source>
</evidence>
<comment type="caution">
    <text evidence="3">The sequence shown here is derived from an EMBL/GenBank/DDBJ whole genome shotgun (WGS) entry which is preliminary data.</text>
</comment>
<name>A0A4U0U7U8_9PEZI</name>
<feature type="coiled-coil region" evidence="1">
    <location>
        <begin position="252"/>
        <end position="279"/>
    </location>
</feature>
<keyword evidence="4" id="KW-1185">Reference proteome</keyword>
<dbReference type="AlphaFoldDB" id="A0A4U0U7U8"/>
<gene>
    <name evidence="3" type="ORF">B0A50_02186</name>
</gene>
<feature type="region of interest" description="Disordered" evidence="2">
    <location>
        <begin position="365"/>
        <end position="385"/>
    </location>
</feature>
<evidence type="ECO:0000313" key="4">
    <source>
        <dbReference type="Proteomes" id="UP000308549"/>
    </source>
</evidence>
<keyword evidence="1" id="KW-0175">Coiled coil</keyword>
<sequence>MAGKELDVLLCALEERDIDLDRDDVAWAFEAPETGAAVREWVQHFLSPACLLSREEWRFFESGDTAKPTAQATTRTTAPGPGRPLSDLDFEAAIESLERSTAAIGEQTSVLEAQKSALQALQARHRPSLAADQAQAERQRQLVQQRAGVEFEVTELAEVLQANLRGVGKRVDGAVAAWGGTVEKVLGRDDRVLEGLGRVVPRLSDDDGGNDGSSEAEIEKLCHALTALTAQEIRQRLDTVYLLAASKAPTTAADTSQQSDALRAELDELTAEIDSLSSMAVESAHRAPILYDPQTSRADSQAEKTRWIDYAFATLQHLTARLETLDEHTRHLYAQQNALSQIASALSHPTLLMTTASANPKRALTSTSRSQISHPFSTDPSTPNRLKPLRLVQANLPDPQPALPLLLRTLNLPTTTNPSVLHQALQTQALELRALGSAVEREVAERTAVSLGKTEEDIAALVGAVYRFSPYAEVRVVDEELEQGIKGLETGTAELGAQMRRVLGGT</sequence>
<protein>
    <submittedName>
        <fullName evidence="3">Uncharacterized protein</fullName>
    </submittedName>
</protein>
<dbReference type="OrthoDB" id="5314201at2759"/>
<feature type="compositionally biased region" description="Low complexity" evidence="2">
    <location>
        <begin position="65"/>
        <end position="83"/>
    </location>
</feature>
<proteinExistence type="predicted"/>
<accession>A0A4U0U7U8</accession>